<dbReference type="Gene3D" id="3.30.450.40">
    <property type="match status" value="1"/>
</dbReference>
<feature type="domain" description="GAF" evidence="1">
    <location>
        <begin position="28"/>
        <end position="180"/>
    </location>
</feature>
<gene>
    <name evidence="2" type="ORF">J2S41_003633</name>
</gene>
<dbReference type="AlphaFoldDB" id="A0AAE4CCT6"/>
<comment type="caution">
    <text evidence="2">The sequence shown here is derived from an EMBL/GenBank/DDBJ whole genome shotgun (WGS) entry which is preliminary data.</text>
</comment>
<proteinExistence type="predicted"/>
<organism evidence="2 3">
    <name type="scientific">Catenuloplanes atrovinosus</name>
    <dbReference type="NCBI Taxonomy" id="137266"/>
    <lineage>
        <taxon>Bacteria</taxon>
        <taxon>Bacillati</taxon>
        <taxon>Actinomycetota</taxon>
        <taxon>Actinomycetes</taxon>
        <taxon>Micromonosporales</taxon>
        <taxon>Micromonosporaceae</taxon>
        <taxon>Catenuloplanes</taxon>
    </lineage>
</organism>
<protein>
    <submittedName>
        <fullName evidence="2">GAF domain-containing protein</fullName>
    </submittedName>
</protein>
<reference evidence="2" key="1">
    <citation type="submission" date="2023-07" db="EMBL/GenBank/DDBJ databases">
        <title>Sequencing the genomes of 1000 actinobacteria strains.</title>
        <authorList>
            <person name="Klenk H.-P."/>
        </authorList>
    </citation>
    <scope>NUCLEOTIDE SEQUENCE</scope>
    <source>
        <strain evidence="2">DSM 44707</strain>
    </source>
</reference>
<evidence type="ECO:0000313" key="3">
    <source>
        <dbReference type="Proteomes" id="UP001183643"/>
    </source>
</evidence>
<dbReference type="SMART" id="SM00065">
    <property type="entry name" value="GAF"/>
    <property type="match status" value="1"/>
</dbReference>
<dbReference type="InterPro" id="IPR029016">
    <property type="entry name" value="GAF-like_dom_sf"/>
</dbReference>
<dbReference type="Pfam" id="PF01590">
    <property type="entry name" value="GAF"/>
    <property type="match status" value="1"/>
</dbReference>
<dbReference type="InterPro" id="IPR003018">
    <property type="entry name" value="GAF"/>
</dbReference>
<name>A0AAE4CCT6_9ACTN</name>
<sequence>MHDRQALDDSLRQLMHHTDTPGALTADALAERLSDALAAARSVLGVDGTGLMMLDERGELCVVGSSDPPSALLELAQQRTGVGPGVDCVRRDRTVTVDDLGAGGAYPRLWEFMVEADGDVLPFRGVASAPILISGRAIGTLNVMTAAAHRWTRERIEAVEAYANVLAVLLRLGAAAQPGTIAGRLLPDED</sequence>
<dbReference type="Proteomes" id="UP001183643">
    <property type="component" value="Unassembled WGS sequence"/>
</dbReference>
<evidence type="ECO:0000313" key="2">
    <source>
        <dbReference type="EMBL" id="MDR7276855.1"/>
    </source>
</evidence>
<keyword evidence="3" id="KW-1185">Reference proteome</keyword>
<dbReference type="SUPFAM" id="SSF55781">
    <property type="entry name" value="GAF domain-like"/>
    <property type="match status" value="1"/>
</dbReference>
<accession>A0AAE4CCT6</accession>
<evidence type="ECO:0000259" key="1">
    <source>
        <dbReference type="SMART" id="SM00065"/>
    </source>
</evidence>
<dbReference type="RefSeq" id="WP_310369067.1">
    <property type="nucleotide sequence ID" value="NZ_JAVDYB010000001.1"/>
</dbReference>
<dbReference type="EMBL" id="JAVDYB010000001">
    <property type="protein sequence ID" value="MDR7276855.1"/>
    <property type="molecule type" value="Genomic_DNA"/>
</dbReference>